<keyword evidence="3" id="KW-1185">Reference proteome</keyword>
<organism evidence="2 3">
    <name type="scientific">Actinomadura sediminis</name>
    <dbReference type="NCBI Taxonomy" id="1038904"/>
    <lineage>
        <taxon>Bacteria</taxon>
        <taxon>Bacillati</taxon>
        <taxon>Actinomycetota</taxon>
        <taxon>Actinomycetes</taxon>
        <taxon>Streptosporangiales</taxon>
        <taxon>Thermomonosporaceae</taxon>
        <taxon>Actinomadura</taxon>
    </lineage>
</organism>
<evidence type="ECO:0000313" key="2">
    <source>
        <dbReference type="EMBL" id="MFD0906095.1"/>
    </source>
</evidence>
<feature type="domain" description="Trehalase-like N-terminal" evidence="1">
    <location>
        <begin position="11"/>
        <end position="83"/>
    </location>
</feature>
<evidence type="ECO:0000259" key="1">
    <source>
        <dbReference type="Pfam" id="PF19291"/>
    </source>
</evidence>
<dbReference type="RefSeq" id="WP_378307641.1">
    <property type="nucleotide sequence ID" value="NZ_JBHTJA010000218.1"/>
</dbReference>
<proteinExistence type="predicted"/>
<accession>A0ABW3F2P5</accession>
<comment type="caution">
    <text evidence="2">The sequence shown here is derived from an EMBL/GenBank/DDBJ whole genome shotgun (WGS) entry which is preliminary data.</text>
</comment>
<protein>
    <submittedName>
        <fullName evidence="2">Trehalase-like domain-containing protein</fullName>
    </submittedName>
</protein>
<sequence>MTREIQPRALRDYAMIADGERGVLVGPHGEHAWMCFPAWDSPPLFGGLLGGPGGYVVRPAAGRWVRGGYYEDRGLIWHSRWVTGDGAIVESREALARPARRDRAVVLRRCRAVRGAAALRVLLDVRGP</sequence>
<evidence type="ECO:0000313" key="3">
    <source>
        <dbReference type="Proteomes" id="UP001596972"/>
    </source>
</evidence>
<gene>
    <name evidence="2" type="ORF">ACFQ11_37370</name>
</gene>
<dbReference type="EMBL" id="JBHTJA010000218">
    <property type="protein sequence ID" value="MFD0906095.1"/>
    <property type="molecule type" value="Genomic_DNA"/>
</dbReference>
<dbReference type="Proteomes" id="UP001596972">
    <property type="component" value="Unassembled WGS sequence"/>
</dbReference>
<reference evidence="3" key="1">
    <citation type="journal article" date="2019" name="Int. J. Syst. Evol. Microbiol.">
        <title>The Global Catalogue of Microorganisms (GCM) 10K type strain sequencing project: providing services to taxonomists for standard genome sequencing and annotation.</title>
        <authorList>
            <consortium name="The Broad Institute Genomics Platform"/>
            <consortium name="The Broad Institute Genome Sequencing Center for Infectious Disease"/>
            <person name="Wu L."/>
            <person name="Ma J."/>
        </authorList>
    </citation>
    <scope>NUCLEOTIDE SEQUENCE [LARGE SCALE GENOMIC DNA]</scope>
    <source>
        <strain evidence="3">JCM 31202</strain>
    </source>
</reference>
<dbReference type="InterPro" id="IPR045582">
    <property type="entry name" value="Trehalase-like_N"/>
</dbReference>
<dbReference type="Pfam" id="PF19291">
    <property type="entry name" value="TREH_N"/>
    <property type="match status" value="1"/>
</dbReference>
<name>A0ABW3F2P5_9ACTN</name>
<feature type="non-terminal residue" evidence="2">
    <location>
        <position position="128"/>
    </location>
</feature>